<proteinExistence type="predicted"/>
<gene>
    <name evidence="1" type="ORF">Tco_0877069</name>
</gene>
<name>A0ABQ5BXI1_9ASTR</name>
<dbReference type="EMBL" id="BQNB010013631">
    <property type="protein sequence ID" value="GJT18363.1"/>
    <property type="molecule type" value="Genomic_DNA"/>
</dbReference>
<protein>
    <submittedName>
        <fullName evidence="1">Uncharacterized protein</fullName>
    </submittedName>
</protein>
<dbReference type="Proteomes" id="UP001151760">
    <property type="component" value="Unassembled WGS sequence"/>
</dbReference>
<reference evidence="1" key="2">
    <citation type="submission" date="2022-01" db="EMBL/GenBank/DDBJ databases">
        <authorList>
            <person name="Yamashiro T."/>
            <person name="Shiraishi A."/>
            <person name="Satake H."/>
            <person name="Nakayama K."/>
        </authorList>
    </citation>
    <scope>NUCLEOTIDE SEQUENCE</scope>
</reference>
<sequence>MSDTEWMILIAQLRASPEVAMEVLGMDSTHLSFDEEIEERIRRRKSALSDIHYRAQQDKIMSQGDSTEYMRRYIKNMSANYYGSGKTMEWAKKFVGQELIDEYTRMSVALGDPSKTKLYHLHAGSSKGSPRVLHRAMLAPSAKESGPSADANLRPPVKRKYLQPPMREPNFKKVAIEPLVEDGVVGAKPDSSSRGSDAESFFDDLLVCRDIVDKWAPSATMQRFSLMSNDEFVATSSVGRKSNAIFASPATEVRLPSVISRMPYSHYPGYGNTSSVGLYYTGSAFIIINPSHYPLVKNEREWYLANASVTPTIENVFFLRGLYRPATGNQASEHNHPTHVRGCCLR</sequence>
<keyword evidence="2" id="KW-1185">Reference proteome</keyword>
<evidence type="ECO:0000313" key="2">
    <source>
        <dbReference type="Proteomes" id="UP001151760"/>
    </source>
</evidence>
<organism evidence="1 2">
    <name type="scientific">Tanacetum coccineum</name>
    <dbReference type="NCBI Taxonomy" id="301880"/>
    <lineage>
        <taxon>Eukaryota</taxon>
        <taxon>Viridiplantae</taxon>
        <taxon>Streptophyta</taxon>
        <taxon>Embryophyta</taxon>
        <taxon>Tracheophyta</taxon>
        <taxon>Spermatophyta</taxon>
        <taxon>Magnoliopsida</taxon>
        <taxon>eudicotyledons</taxon>
        <taxon>Gunneridae</taxon>
        <taxon>Pentapetalae</taxon>
        <taxon>asterids</taxon>
        <taxon>campanulids</taxon>
        <taxon>Asterales</taxon>
        <taxon>Asteraceae</taxon>
        <taxon>Asteroideae</taxon>
        <taxon>Anthemideae</taxon>
        <taxon>Anthemidinae</taxon>
        <taxon>Tanacetum</taxon>
    </lineage>
</organism>
<comment type="caution">
    <text evidence="1">The sequence shown here is derived from an EMBL/GenBank/DDBJ whole genome shotgun (WGS) entry which is preliminary data.</text>
</comment>
<evidence type="ECO:0000313" key="1">
    <source>
        <dbReference type="EMBL" id="GJT18363.1"/>
    </source>
</evidence>
<accession>A0ABQ5BXI1</accession>
<reference evidence="1" key="1">
    <citation type="journal article" date="2022" name="Int. J. Mol. Sci.">
        <title>Draft Genome of Tanacetum Coccineum: Genomic Comparison of Closely Related Tanacetum-Family Plants.</title>
        <authorList>
            <person name="Yamashiro T."/>
            <person name="Shiraishi A."/>
            <person name="Nakayama K."/>
            <person name="Satake H."/>
        </authorList>
    </citation>
    <scope>NUCLEOTIDE SEQUENCE</scope>
</reference>